<dbReference type="SUPFAM" id="SSF53335">
    <property type="entry name" value="S-adenosyl-L-methionine-dependent methyltransferases"/>
    <property type="match status" value="1"/>
</dbReference>
<accession>A0A5C8CC22</accession>
<dbReference type="RefSeq" id="WP_147759134.1">
    <property type="nucleotide sequence ID" value="NZ_SAXT01000007.1"/>
</dbReference>
<protein>
    <recommendedName>
        <fullName evidence="3">Class I SAM-dependent methyltransferase</fullName>
    </recommendedName>
</protein>
<dbReference type="Proteomes" id="UP000325116">
    <property type="component" value="Unassembled WGS sequence"/>
</dbReference>
<evidence type="ECO:0000313" key="2">
    <source>
        <dbReference type="Proteomes" id="UP000325116"/>
    </source>
</evidence>
<sequence>MNKFLEKLQIKLTPRFIRRIQRIENQININALTIQSIANKINRLSVNNENYYFQDHYEYWRAKRIVAIVEHYGENFFKGKKILELGCGYGDIGKVLISIGAEVIFCEGREEHINILKRRFPHNRNYKERKGKEQPNKLYIFYSLLSSKDRFSILFSMLSLSYFL</sequence>
<dbReference type="AlphaFoldDB" id="A0A5C8CC22"/>
<gene>
    <name evidence="1" type="ORF">EPJ80_11780</name>
</gene>
<reference evidence="1 2" key="1">
    <citation type="journal article" date="1992" name="Lakartidningen">
        <title>[Penicillin V and not amoxicillin is the first choice preparation in acute otitis].</title>
        <authorList>
            <person name="Kamme C."/>
            <person name="Lundgren K."/>
            <person name="Prellner K."/>
        </authorList>
    </citation>
    <scope>NUCLEOTIDE SEQUENCE [LARGE SCALE GENOMIC DNA]</scope>
    <source>
        <strain evidence="1 2">W1</strain>
    </source>
</reference>
<name>A0A5C8CC22_9SPIR</name>
<dbReference type="EMBL" id="SAXT01000007">
    <property type="protein sequence ID" value="TXJ11000.1"/>
    <property type="molecule type" value="Genomic_DNA"/>
</dbReference>
<dbReference type="InterPro" id="IPR029063">
    <property type="entry name" value="SAM-dependent_MTases_sf"/>
</dbReference>
<comment type="caution">
    <text evidence="1">The sequence shown here is derived from an EMBL/GenBank/DDBJ whole genome shotgun (WGS) entry which is preliminary data.</text>
</comment>
<evidence type="ECO:0008006" key="3">
    <source>
        <dbReference type="Google" id="ProtNLM"/>
    </source>
</evidence>
<organism evidence="1 2">
    <name type="scientific">Brachyspira aalborgi</name>
    <dbReference type="NCBI Taxonomy" id="29522"/>
    <lineage>
        <taxon>Bacteria</taxon>
        <taxon>Pseudomonadati</taxon>
        <taxon>Spirochaetota</taxon>
        <taxon>Spirochaetia</taxon>
        <taxon>Brachyspirales</taxon>
        <taxon>Brachyspiraceae</taxon>
        <taxon>Brachyspira</taxon>
    </lineage>
</organism>
<evidence type="ECO:0000313" key="1">
    <source>
        <dbReference type="EMBL" id="TXJ11000.1"/>
    </source>
</evidence>
<dbReference type="Gene3D" id="3.40.50.150">
    <property type="entry name" value="Vaccinia Virus protein VP39"/>
    <property type="match status" value="1"/>
</dbReference>
<proteinExistence type="predicted"/>